<dbReference type="OrthoDB" id="9806334at2"/>
<dbReference type="InterPro" id="IPR041479">
    <property type="entry name" value="TetR_CgmR_C"/>
</dbReference>
<keyword evidence="1" id="KW-0805">Transcription regulation</keyword>
<evidence type="ECO:0000256" key="2">
    <source>
        <dbReference type="ARBA" id="ARBA00023125"/>
    </source>
</evidence>
<keyword evidence="3" id="KW-0804">Transcription</keyword>
<dbReference type="InterPro" id="IPR036271">
    <property type="entry name" value="Tet_transcr_reg_TetR-rel_C_sf"/>
</dbReference>
<evidence type="ECO:0000256" key="3">
    <source>
        <dbReference type="ARBA" id="ARBA00023163"/>
    </source>
</evidence>
<dbReference type="EMBL" id="FOPJ01000012">
    <property type="protein sequence ID" value="SFG72876.1"/>
    <property type="molecule type" value="Genomic_DNA"/>
</dbReference>
<dbReference type="STRING" id="185761.SAMN05660282_01752"/>
<sequence>MRPSKKTDILEAAIHIIGEKGGLDALTFDSLAEASGLSKSGLIYHFPSRQQLIIAVHQHLADLWEEELCTIAGAPATELTPEARLRAFVCTMAHSANRADLVCALNIAQEPEAAEAWESVMRRWAPNPAQVEDDHAARTAYLVQLLAEGLWLHDHVNATPLTPGQRDALTEAVLNLIPTGKH</sequence>
<evidence type="ECO:0000256" key="4">
    <source>
        <dbReference type="PROSITE-ProRule" id="PRU00335"/>
    </source>
</evidence>
<dbReference type="Pfam" id="PF00440">
    <property type="entry name" value="TetR_N"/>
    <property type="match status" value="1"/>
</dbReference>
<dbReference type="SUPFAM" id="SSF46689">
    <property type="entry name" value="Homeodomain-like"/>
    <property type="match status" value="1"/>
</dbReference>
<evidence type="ECO:0000313" key="7">
    <source>
        <dbReference type="Proteomes" id="UP000199065"/>
    </source>
</evidence>
<feature type="domain" description="HTH tetR-type" evidence="5">
    <location>
        <begin position="3"/>
        <end position="64"/>
    </location>
</feature>
<dbReference type="GO" id="GO:0003700">
    <property type="term" value="F:DNA-binding transcription factor activity"/>
    <property type="evidence" value="ECO:0007669"/>
    <property type="project" value="TreeGrafter"/>
</dbReference>
<reference evidence="6 7" key="1">
    <citation type="submission" date="2016-10" db="EMBL/GenBank/DDBJ databases">
        <authorList>
            <person name="de Groot N.N."/>
        </authorList>
    </citation>
    <scope>NUCLEOTIDE SEQUENCE [LARGE SCALE GENOMIC DNA]</scope>
    <source>
        <strain>J11</strain>
        <strain evidence="7">PG 39</strain>
    </source>
</reference>
<organism evidence="6 7">
    <name type="scientific">Corynebacterium spheniscorum</name>
    <dbReference type="NCBI Taxonomy" id="185761"/>
    <lineage>
        <taxon>Bacteria</taxon>
        <taxon>Bacillati</taxon>
        <taxon>Actinomycetota</taxon>
        <taxon>Actinomycetes</taxon>
        <taxon>Mycobacteriales</taxon>
        <taxon>Corynebacteriaceae</taxon>
        <taxon>Corynebacterium</taxon>
    </lineage>
</organism>
<dbReference type="PANTHER" id="PTHR30055">
    <property type="entry name" value="HTH-TYPE TRANSCRIPTIONAL REGULATOR RUTR"/>
    <property type="match status" value="1"/>
</dbReference>
<feature type="DNA-binding region" description="H-T-H motif" evidence="4">
    <location>
        <begin position="27"/>
        <end position="46"/>
    </location>
</feature>
<dbReference type="InterPro" id="IPR050109">
    <property type="entry name" value="HTH-type_TetR-like_transc_reg"/>
</dbReference>
<proteinExistence type="predicted"/>
<dbReference type="PANTHER" id="PTHR30055:SF234">
    <property type="entry name" value="HTH-TYPE TRANSCRIPTIONAL REGULATOR BETI"/>
    <property type="match status" value="1"/>
</dbReference>
<dbReference type="Pfam" id="PF17937">
    <property type="entry name" value="TetR_C_28"/>
    <property type="match status" value="1"/>
</dbReference>
<dbReference type="InterPro" id="IPR001647">
    <property type="entry name" value="HTH_TetR"/>
</dbReference>
<keyword evidence="7" id="KW-1185">Reference proteome</keyword>
<dbReference type="InterPro" id="IPR009057">
    <property type="entry name" value="Homeodomain-like_sf"/>
</dbReference>
<dbReference type="GO" id="GO:0000976">
    <property type="term" value="F:transcription cis-regulatory region binding"/>
    <property type="evidence" value="ECO:0007669"/>
    <property type="project" value="TreeGrafter"/>
</dbReference>
<protein>
    <submittedName>
        <fullName evidence="6">Transcriptional regulator, TetR family</fullName>
    </submittedName>
</protein>
<keyword evidence="2 4" id="KW-0238">DNA-binding</keyword>
<dbReference type="Gene3D" id="1.10.357.10">
    <property type="entry name" value="Tetracycline Repressor, domain 2"/>
    <property type="match status" value="1"/>
</dbReference>
<dbReference type="AlphaFoldDB" id="A0A1I2UDF7"/>
<gene>
    <name evidence="6" type="ORF">SAMN05660282_01752</name>
</gene>
<evidence type="ECO:0000259" key="5">
    <source>
        <dbReference type="PROSITE" id="PS50977"/>
    </source>
</evidence>
<evidence type="ECO:0000313" key="6">
    <source>
        <dbReference type="EMBL" id="SFG72876.1"/>
    </source>
</evidence>
<dbReference type="Proteomes" id="UP000199065">
    <property type="component" value="Unassembled WGS sequence"/>
</dbReference>
<accession>A0A1I2UDF7</accession>
<name>A0A1I2UDF7_9CORY</name>
<dbReference type="PROSITE" id="PS50977">
    <property type="entry name" value="HTH_TETR_2"/>
    <property type="match status" value="1"/>
</dbReference>
<dbReference type="SUPFAM" id="SSF48498">
    <property type="entry name" value="Tetracyclin repressor-like, C-terminal domain"/>
    <property type="match status" value="1"/>
</dbReference>
<dbReference type="RefSeq" id="WP_092286490.1">
    <property type="nucleotide sequence ID" value="NZ_FOPJ01000012.1"/>
</dbReference>
<evidence type="ECO:0000256" key="1">
    <source>
        <dbReference type="ARBA" id="ARBA00023015"/>
    </source>
</evidence>